<evidence type="ECO:0000256" key="1">
    <source>
        <dbReference type="RuleBase" id="RU368003"/>
    </source>
</evidence>
<keyword evidence="1" id="KW-0694">RNA-binding</keyword>
<organism evidence="2 3">
    <name type="scientific">Pristionchus pacificus</name>
    <name type="common">Parasitic nematode worm</name>
    <dbReference type="NCBI Taxonomy" id="54126"/>
    <lineage>
        <taxon>Eukaryota</taxon>
        <taxon>Metazoa</taxon>
        <taxon>Ecdysozoa</taxon>
        <taxon>Nematoda</taxon>
        <taxon>Chromadorea</taxon>
        <taxon>Rhabditida</taxon>
        <taxon>Rhabditina</taxon>
        <taxon>Diplogasteromorpha</taxon>
        <taxon>Diplogasteroidea</taxon>
        <taxon>Neodiplogasteridae</taxon>
        <taxon>Pristionchus</taxon>
    </lineage>
</organism>
<dbReference type="AlphaFoldDB" id="A0A2A6CZW8"/>
<dbReference type="Proteomes" id="UP000005239">
    <property type="component" value="Unassembled WGS sequence"/>
</dbReference>
<dbReference type="PANTHER" id="PTHR15341">
    <property type="entry name" value="SUN-COR STEROID HORMONE RECEPTOR CO-REPRESSOR"/>
    <property type="match status" value="1"/>
</dbReference>
<dbReference type="GO" id="GO:0000460">
    <property type="term" value="P:maturation of 5.8S rRNA"/>
    <property type="evidence" value="ECO:0000318"/>
    <property type="project" value="GO_Central"/>
</dbReference>
<accession>A0A2A6CZW8</accession>
<dbReference type="GO" id="GO:0000178">
    <property type="term" value="C:exosome (RNase complex)"/>
    <property type="evidence" value="ECO:0000318"/>
    <property type="project" value="GO_Central"/>
</dbReference>
<protein>
    <recommendedName>
        <fullName evidence="1">Nuclear nucleic acid-binding protein C1D</fullName>
    </recommendedName>
</protein>
<keyword evidence="1" id="KW-0539">Nucleus</keyword>
<dbReference type="OrthoDB" id="1421013at2759"/>
<dbReference type="GO" id="GO:0010468">
    <property type="term" value="P:regulation of gene expression"/>
    <property type="evidence" value="ECO:0000318"/>
    <property type="project" value="GO_Central"/>
</dbReference>
<dbReference type="InterPro" id="IPR011082">
    <property type="entry name" value="Exosome-assoc_fac/DNA_repair"/>
</dbReference>
<dbReference type="GO" id="GO:0005730">
    <property type="term" value="C:nucleolus"/>
    <property type="evidence" value="ECO:0000318"/>
    <property type="project" value="GO_Central"/>
</dbReference>
<comment type="function">
    <text evidence="1">Plays a role in the recruitment of the exosome to pre-rRNA to mediate the 3'-5' end processing of the 5.8S rRNA.</text>
</comment>
<dbReference type="GO" id="GO:0003723">
    <property type="term" value="F:RNA binding"/>
    <property type="evidence" value="ECO:0000318"/>
    <property type="project" value="GO_Central"/>
</dbReference>
<comment type="similarity">
    <text evidence="1">Belongs to the C1D family.</text>
</comment>
<evidence type="ECO:0000313" key="2">
    <source>
        <dbReference type="EnsemblMetazoa" id="PPA38451.1"/>
    </source>
</evidence>
<gene>
    <name evidence="2" type="primary">WBGene00276820</name>
</gene>
<accession>A0A8R1UQY3</accession>
<keyword evidence="3" id="KW-1185">Reference proteome</keyword>
<comment type="subunit">
    <text evidence="1">Monomer and homodimer.</text>
</comment>
<dbReference type="GO" id="GO:0003677">
    <property type="term" value="F:DNA binding"/>
    <property type="evidence" value="ECO:0000318"/>
    <property type="project" value="GO_Central"/>
</dbReference>
<keyword evidence="1" id="KW-0238">DNA-binding</keyword>
<dbReference type="EnsemblMetazoa" id="PPA38451.1">
    <property type="protein sequence ID" value="PPA38451.1"/>
    <property type="gene ID" value="WBGene00276820"/>
</dbReference>
<proteinExistence type="inferred from homology"/>
<sequence length="144" mass="16126">MTDSASTTAEKASENATIPPEVVAKLKTFNDALTALENALEPHLKADFEEHMNRDPTELARIDLMSLFTVNSLSWSLLALKGQDPRKNEALQAELDRTKAYGNRLKIEESRREHSGVNEKVAKALVRNALFDAQEYGDKKKTKK</sequence>
<dbReference type="PANTHER" id="PTHR15341:SF3">
    <property type="entry name" value="NUCLEAR NUCLEIC ACID-BINDING PROTEIN C1D"/>
    <property type="match status" value="1"/>
</dbReference>
<dbReference type="GO" id="GO:0005737">
    <property type="term" value="C:cytoplasm"/>
    <property type="evidence" value="ECO:0007669"/>
    <property type="project" value="UniProtKB-SubCell"/>
</dbReference>
<comment type="subcellular location">
    <subcellularLocation>
        <location evidence="1">Cytoplasm</location>
    </subcellularLocation>
    <subcellularLocation>
        <location evidence="1">Nucleus</location>
        <location evidence="1">Nucleolus</location>
    </subcellularLocation>
    <subcellularLocation>
        <location evidence="1">Nucleus</location>
    </subcellularLocation>
</comment>
<reference evidence="2" key="2">
    <citation type="submission" date="2022-06" db="UniProtKB">
        <authorList>
            <consortium name="EnsemblMetazoa"/>
        </authorList>
    </citation>
    <scope>IDENTIFICATION</scope>
    <source>
        <strain evidence="2">PS312</strain>
    </source>
</reference>
<evidence type="ECO:0000313" key="3">
    <source>
        <dbReference type="Proteomes" id="UP000005239"/>
    </source>
</evidence>
<name>A0A2A6CZW8_PRIPA</name>
<keyword evidence="1" id="KW-0698">rRNA processing</keyword>
<reference evidence="3" key="1">
    <citation type="journal article" date="2008" name="Nat. Genet.">
        <title>The Pristionchus pacificus genome provides a unique perspective on nematode lifestyle and parasitism.</title>
        <authorList>
            <person name="Dieterich C."/>
            <person name="Clifton S.W."/>
            <person name="Schuster L.N."/>
            <person name="Chinwalla A."/>
            <person name="Delehaunty K."/>
            <person name="Dinkelacker I."/>
            <person name="Fulton L."/>
            <person name="Fulton R."/>
            <person name="Godfrey J."/>
            <person name="Minx P."/>
            <person name="Mitreva M."/>
            <person name="Roeseler W."/>
            <person name="Tian H."/>
            <person name="Witte H."/>
            <person name="Yang S.P."/>
            <person name="Wilson R.K."/>
            <person name="Sommer R.J."/>
        </authorList>
    </citation>
    <scope>NUCLEOTIDE SEQUENCE [LARGE SCALE GENOMIC DNA]</scope>
    <source>
        <strain evidence="3">PS312</strain>
    </source>
</reference>
<keyword evidence="1" id="KW-0963">Cytoplasm</keyword>